<reference evidence="1" key="1">
    <citation type="submission" date="2022-08" db="EMBL/GenBank/DDBJ databases">
        <title>Genome Sequence of Fusarium decemcellulare.</title>
        <authorList>
            <person name="Buettner E."/>
        </authorList>
    </citation>
    <scope>NUCLEOTIDE SEQUENCE</scope>
    <source>
        <strain evidence="1">Babe19</strain>
    </source>
</reference>
<dbReference type="Proteomes" id="UP001148629">
    <property type="component" value="Unassembled WGS sequence"/>
</dbReference>
<comment type="caution">
    <text evidence="1">The sequence shown here is derived from an EMBL/GenBank/DDBJ whole genome shotgun (WGS) entry which is preliminary data.</text>
</comment>
<organism evidence="1 2">
    <name type="scientific">Fusarium decemcellulare</name>
    <dbReference type="NCBI Taxonomy" id="57161"/>
    <lineage>
        <taxon>Eukaryota</taxon>
        <taxon>Fungi</taxon>
        <taxon>Dikarya</taxon>
        <taxon>Ascomycota</taxon>
        <taxon>Pezizomycotina</taxon>
        <taxon>Sordariomycetes</taxon>
        <taxon>Hypocreomycetidae</taxon>
        <taxon>Hypocreales</taxon>
        <taxon>Nectriaceae</taxon>
        <taxon>Fusarium</taxon>
        <taxon>Fusarium decemcellulare species complex</taxon>
    </lineage>
</organism>
<proteinExistence type="predicted"/>
<keyword evidence="2" id="KW-1185">Reference proteome</keyword>
<evidence type="ECO:0000313" key="1">
    <source>
        <dbReference type="EMBL" id="KAJ3525810.1"/>
    </source>
</evidence>
<protein>
    <submittedName>
        <fullName evidence="1">Uncharacterized protein</fullName>
    </submittedName>
</protein>
<evidence type="ECO:0000313" key="2">
    <source>
        <dbReference type="Proteomes" id="UP001148629"/>
    </source>
</evidence>
<dbReference type="EMBL" id="JANRMS010001846">
    <property type="protein sequence ID" value="KAJ3525810.1"/>
    <property type="molecule type" value="Genomic_DNA"/>
</dbReference>
<gene>
    <name evidence="1" type="ORF">NM208_g11479</name>
</gene>
<sequence length="222" mass="24379">MMLLNLSLISFLLYVALAKDVGGAGNLTIAFFTNDQEESCTAKDTSKGLILTTSSIPTELTCFNLTDIFSQSNDTGFQEALEPLEDKSSGVNWLLQNRDDFDPKTNYSQIRYELLNKTTEDESGEVAAWELYVYAFPNCQQIVNGDNVDADDYPWFESSCQTQEGGECQGVSYPIKSFAIVSTNKEGKCEAWAKQGSATKFSGRVLPLVSTLTAVAVLLLVL</sequence>
<accession>A0ACC1RU24</accession>
<name>A0ACC1RU24_9HYPO</name>